<comment type="caution">
    <text evidence="2">The sequence shown here is derived from an EMBL/GenBank/DDBJ whole genome shotgun (WGS) entry which is preliminary data.</text>
</comment>
<dbReference type="GO" id="GO:0003677">
    <property type="term" value="F:DNA binding"/>
    <property type="evidence" value="ECO:0007669"/>
    <property type="project" value="InterPro"/>
</dbReference>
<dbReference type="Gene3D" id="2.40.50.1020">
    <property type="entry name" value="LytTr DNA-binding domain"/>
    <property type="match status" value="1"/>
</dbReference>
<protein>
    <recommendedName>
        <fullName evidence="1">HTH LytTR-type domain-containing protein</fullName>
    </recommendedName>
</protein>
<evidence type="ECO:0000313" key="3">
    <source>
        <dbReference type="Proteomes" id="UP000434036"/>
    </source>
</evidence>
<keyword evidence="3" id="KW-1185">Reference proteome</keyword>
<dbReference type="RefSeq" id="WP_160625038.1">
    <property type="nucleotide sequence ID" value="NZ_WUUQ01000002.1"/>
</dbReference>
<sequence>MEEFMIILSGTEKYRKLEWISDSYKVNILHFSVIDSKLSTMNLDDCVCFVIDADIYKSSNLLMLIRILRKKYHAMKFIMFTNDFQIVNMFLFYYPIYFCQWGNVLQYKNILKNIIENHTSILRLFYYHTRGIEKCIEIKNILYFEKQLHKVRVKQMNGDCDEFVGSISEIMGMNYPHMFEINRSVIINDLYVDKIEDIYVILTNKERFEISRRRKKYLEEELNRLTTR</sequence>
<dbReference type="InterPro" id="IPR007492">
    <property type="entry name" value="LytTR_DNA-bd_dom"/>
</dbReference>
<dbReference type="AlphaFoldDB" id="A0A6N8U6T3"/>
<name>A0A6N8U6T3_9FIRM</name>
<dbReference type="Proteomes" id="UP000434036">
    <property type="component" value="Unassembled WGS sequence"/>
</dbReference>
<dbReference type="SMART" id="SM00850">
    <property type="entry name" value="LytTR"/>
    <property type="match status" value="1"/>
</dbReference>
<reference evidence="2 3" key="1">
    <citation type="submission" date="2019-12" db="EMBL/GenBank/DDBJ databases">
        <authorList>
            <person name="Yang R."/>
        </authorList>
    </citation>
    <scope>NUCLEOTIDE SEQUENCE [LARGE SCALE GENOMIC DNA]</scope>
    <source>
        <strain evidence="2 3">DONG20-135</strain>
    </source>
</reference>
<dbReference type="PROSITE" id="PS50930">
    <property type="entry name" value="HTH_LYTTR"/>
    <property type="match status" value="1"/>
</dbReference>
<accession>A0A6N8U6T3</accession>
<gene>
    <name evidence="2" type="ORF">GSF08_06595</name>
</gene>
<organism evidence="2 3">
    <name type="scientific">Copranaerobaculum intestinale</name>
    <dbReference type="NCBI Taxonomy" id="2692629"/>
    <lineage>
        <taxon>Bacteria</taxon>
        <taxon>Bacillati</taxon>
        <taxon>Bacillota</taxon>
        <taxon>Erysipelotrichia</taxon>
        <taxon>Erysipelotrichales</taxon>
        <taxon>Erysipelotrichaceae</taxon>
        <taxon>Copranaerobaculum</taxon>
    </lineage>
</organism>
<dbReference type="EMBL" id="WUUQ01000002">
    <property type="protein sequence ID" value="MXQ73601.1"/>
    <property type="molecule type" value="Genomic_DNA"/>
</dbReference>
<proteinExistence type="predicted"/>
<evidence type="ECO:0000259" key="1">
    <source>
        <dbReference type="PROSITE" id="PS50930"/>
    </source>
</evidence>
<feature type="domain" description="HTH LytTR-type" evidence="1">
    <location>
        <begin position="136"/>
        <end position="224"/>
    </location>
</feature>
<dbReference type="Pfam" id="PF04397">
    <property type="entry name" value="LytTR"/>
    <property type="match status" value="1"/>
</dbReference>
<reference evidence="2 3" key="2">
    <citation type="submission" date="2020-01" db="EMBL/GenBank/DDBJ databases">
        <title>Clostridiaceae sp. nov. isolated from the gut of human by culturomics.</title>
        <authorList>
            <person name="Chang Y."/>
        </authorList>
    </citation>
    <scope>NUCLEOTIDE SEQUENCE [LARGE SCALE GENOMIC DNA]</scope>
    <source>
        <strain evidence="2 3">DONG20-135</strain>
    </source>
</reference>
<evidence type="ECO:0000313" key="2">
    <source>
        <dbReference type="EMBL" id="MXQ73601.1"/>
    </source>
</evidence>